<reference evidence="24" key="1">
    <citation type="submission" date="2022-03" db="EMBL/GenBank/DDBJ databases">
        <authorList>
            <person name="Martin C."/>
        </authorList>
    </citation>
    <scope>NUCLEOTIDE SEQUENCE</scope>
</reference>
<evidence type="ECO:0000256" key="6">
    <source>
        <dbReference type="ARBA" id="ARBA00022525"/>
    </source>
</evidence>
<feature type="binding site" evidence="20">
    <location>
        <position position="1011"/>
    </location>
    <ligand>
        <name>Zn(2+)</name>
        <dbReference type="ChEBI" id="CHEBI:29105"/>
        <note>catalytic</note>
    </ligand>
</feature>
<dbReference type="InterPro" id="IPR008977">
    <property type="entry name" value="PHM/PNGase_F_dom_sf"/>
</dbReference>
<feature type="binding site" evidence="20">
    <location>
        <position position="559"/>
    </location>
    <ligand>
        <name>Cu(2+)</name>
        <dbReference type="ChEBI" id="CHEBI:29036"/>
        <label>1</label>
        <note>catalytic</note>
    </ligand>
</feature>
<comment type="similarity">
    <text evidence="5">Belongs to the copper type II ascorbate-dependent monooxygenase family.</text>
</comment>
<dbReference type="AlphaFoldDB" id="A0A8J1XU66"/>
<evidence type="ECO:0000313" key="24">
    <source>
        <dbReference type="EMBL" id="CAH1796518.1"/>
    </source>
</evidence>
<keyword evidence="25" id="KW-1185">Reference proteome</keyword>
<evidence type="ECO:0000256" key="8">
    <source>
        <dbReference type="ARBA" id="ARBA00022729"/>
    </source>
</evidence>
<keyword evidence="23" id="KW-0812">Transmembrane</keyword>
<dbReference type="Pfam" id="PF03712">
    <property type="entry name" value="Cu2_monoox_C"/>
    <property type="match status" value="2"/>
</dbReference>
<dbReference type="Pfam" id="PF01436">
    <property type="entry name" value="NHL"/>
    <property type="match status" value="2"/>
</dbReference>
<dbReference type="Gene3D" id="2.60.120.310">
    <property type="entry name" value="Copper type II, ascorbate-dependent monooxygenase, N-terminal domain"/>
    <property type="match status" value="2"/>
</dbReference>
<gene>
    <name evidence="24" type="ORF">OFUS_LOCUS20918</name>
</gene>
<comment type="cofactor">
    <cofactor evidence="20">
        <name>Cu(2+)</name>
        <dbReference type="ChEBI" id="CHEBI:29036"/>
    </cofactor>
    <text evidence="20">Binds 2 Cu(2+) ions per subunit.</text>
</comment>
<evidence type="ECO:0000256" key="22">
    <source>
        <dbReference type="SAM" id="MobiDB-lite"/>
    </source>
</evidence>
<evidence type="ECO:0000256" key="23">
    <source>
        <dbReference type="SAM" id="Phobius"/>
    </source>
</evidence>
<feature type="region of interest" description="Disordered" evidence="22">
    <location>
        <begin position="1055"/>
        <end position="1085"/>
    </location>
</feature>
<feature type="binding site" evidence="19">
    <location>
        <position position="871"/>
    </location>
    <ligand>
        <name>a protein</name>
        <dbReference type="ChEBI" id="CHEBI:16541"/>
    </ligand>
    <ligandPart>
        <name>C-terminal Xaa-(2S)-2-hydroxyglycine residue</name>
        <dbReference type="ChEBI" id="CHEBI:142768"/>
    </ligandPart>
</feature>
<comment type="caution">
    <text evidence="24">The sequence shown here is derived from an EMBL/GenBank/DDBJ whole genome shotgun (WGS) entry which is preliminary data.</text>
</comment>
<keyword evidence="13" id="KW-0503">Monooxygenase</keyword>
<dbReference type="SUPFAM" id="SSF49742">
    <property type="entry name" value="PHM/PNGase F"/>
    <property type="match status" value="4"/>
</dbReference>
<feature type="disulfide bond" evidence="21">
    <location>
        <begin position="852"/>
        <end position="872"/>
    </location>
</feature>
<keyword evidence="9" id="KW-0677">Repeat</keyword>
<keyword evidence="16" id="KW-0456">Lyase</keyword>
<feature type="transmembrane region" description="Helical" evidence="23">
    <location>
        <begin position="1116"/>
        <end position="1138"/>
    </location>
</feature>
<dbReference type="GO" id="GO:0004598">
    <property type="term" value="F:peptidylamidoglycolate lyase activity"/>
    <property type="evidence" value="ECO:0007669"/>
    <property type="project" value="UniProtKB-EC"/>
</dbReference>
<comment type="catalytic activity">
    <reaction evidence="18">
        <text>a [peptide]-C-terminal glycine + 2 L-ascorbate + O2 = a [peptide]-C-terminal (2S)-2-hydroxyglycine + 2 monodehydro-L-ascorbate radical + H2O</text>
        <dbReference type="Rhea" id="RHEA:21452"/>
        <dbReference type="Rhea" id="RHEA-COMP:13486"/>
        <dbReference type="Rhea" id="RHEA-COMP:15321"/>
        <dbReference type="ChEBI" id="CHEBI:15377"/>
        <dbReference type="ChEBI" id="CHEBI:15379"/>
        <dbReference type="ChEBI" id="CHEBI:38290"/>
        <dbReference type="ChEBI" id="CHEBI:59513"/>
        <dbReference type="ChEBI" id="CHEBI:137000"/>
        <dbReference type="ChEBI" id="CHEBI:142768"/>
        <dbReference type="EC" id="1.14.17.3"/>
    </reaction>
</comment>
<feature type="disulfide bond" evidence="21">
    <location>
        <begin position="543"/>
        <end position="653"/>
    </location>
</feature>
<keyword evidence="15" id="KW-0325">Glycoprotein</keyword>
<dbReference type="PRINTS" id="PR00790">
    <property type="entry name" value="PAMONOXGNASE"/>
</dbReference>
<dbReference type="OrthoDB" id="10018185at2759"/>
<comment type="cofactor">
    <cofactor evidence="20">
        <name>Zn(2+)</name>
        <dbReference type="ChEBI" id="CHEBI:29105"/>
    </cofactor>
    <text evidence="20">Binds one Zn(2+) ion per subunit.</text>
</comment>
<evidence type="ECO:0000256" key="16">
    <source>
        <dbReference type="ARBA" id="ARBA00023239"/>
    </source>
</evidence>
<feature type="binding site" evidence="20">
    <location>
        <position position="419"/>
    </location>
    <ligand>
        <name>Cu(2+)</name>
        <dbReference type="ChEBI" id="CHEBI:29036"/>
        <label>1</label>
        <note>catalytic</note>
    </ligand>
</feature>
<dbReference type="PROSITE" id="PS00084">
    <property type="entry name" value="CU2_MONOOXYGENASE_1"/>
    <property type="match status" value="2"/>
</dbReference>
<dbReference type="GO" id="GO:0006518">
    <property type="term" value="P:peptide metabolic process"/>
    <property type="evidence" value="ECO:0007669"/>
    <property type="project" value="InterPro"/>
</dbReference>
<evidence type="ECO:0000256" key="17">
    <source>
        <dbReference type="ARBA" id="ARBA00023268"/>
    </source>
</evidence>
<dbReference type="InterPro" id="IPR036939">
    <property type="entry name" value="Cu2_ascorb_mOase_N_sf"/>
</dbReference>
<feature type="binding site" evidence="20">
    <location>
        <position position="561"/>
    </location>
    <ligand>
        <name>Cu(2+)</name>
        <dbReference type="ChEBI" id="CHEBI:29036"/>
        <label>1</label>
        <note>catalytic</note>
    </ligand>
</feature>
<keyword evidence="6" id="KW-0964">Secreted</keyword>
<dbReference type="PANTHER" id="PTHR10680">
    <property type="entry name" value="PEPTIDYL-GLYCINE ALPHA-AMIDATING MONOOXYGENASE"/>
    <property type="match status" value="1"/>
</dbReference>
<feature type="disulfide bond" evidence="21">
    <location>
        <begin position="425"/>
        <end position="441"/>
    </location>
</feature>
<dbReference type="PROSITE" id="PS51125">
    <property type="entry name" value="NHL"/>
    <property type="match status" value="3"/>
</dbReference>
<dbReference type="InterPro" id="IPR001258">
    <property type="entry name" value="NHL_repeat"/>
</dbReference>
<keyword evidence="23" id="KW-1133">Transmembrane helix</keyword>
<dbReference type="Gene3D" id="2.60.120.230">
    <property type="match status" value="2"/>
</dbReference>
<evidence type="ECO:0000256" key="15">
    <source>
        <dbReference type="ARBA" id="ARBA00023180"/>
    </source>
</evidence>
<feature type="compositionally biased region" description="Basic and acidic residues" evidence="22">
    <location>
        <begin position="357"/>
        <end position="366"/>
    </location>
</feature>
<evidence type="ECO:0000256" key="20">
    <source>
        <dbReference type="PIRSR" id="PIRSR600720-2"/>
    </source>
</evidence>
<dbReference type="InterPro" id="IPR000720">
    <property type="entry name" value="PHM/PAL"/>
</dbReference>
<feature type="binding site" evidence="20">
    <location>
        <position position="482"/>
    </location>
    <ligand>
        <name>Cu(2+)</name>
        <dbReference type="ChEBI" id="CHEBI:29036"/>
        <label>1</label>
        <note>catalytic</note>
    </ligand>
</feature>
<comment type="catalytic activity">
    <reaction evidence="1">
        <text>a [peptide]-C-terminal (2S)-2-hydroxyglycine = a [peptide]-C-terminal amide + glyoxylate</text>
        <dbReference type="Rhea" id="RHEA:20924"/>
        <dbReference type="Rhea" id="RHEA-COMP:13485"/>
        <dbReference type="Rhea" id="RHEA-COMP:15321"/>
        <dbReference type="ChEBI" id="CHEBI:36655"/>
        <dbReference type="ChEBI" id="CHEBI:137001"/>
        <dbReference type="ChEBI" id="CHEBI:142768"/>
        <dbReference type="EC" id="4.3.2.5"/>
    </reaction>
</comment>
<keyword evidence="8" id="KW-0732">Signal</keyword>
<feature type="binding site" evidence="20">
    <location>
        <position position="802"/>
    </location>
    <ligand>
        <name>Zn(2+)</name>
        <dbReference type="ChEBI" id="CHEBI:29105"/>
        <note>catalytic</note>
    </ligand>
</feature>
<feature type="binding site" evidence="20">
    <location>
        <position position="911"/>
    </location>
    <ligand>
        <name>Zn(2+)</name>
        <dbReference type="ChEBI" id="CHEBI:29105"/>
        <note>catalytic</note>
    </ligand>
</feature>
<evidence type="ECO:0000256" key="3">
    <source>
        <dbReference type="ARBA" id="ARBA00006026"/>
    </source>
</evidence>
<dbReference type="PANTHER" id="PTHR10680:SF14">
    <property type="entry name" value="PEPTIDYL-GLYCINE ALPHA-AMIDATING MONOOXYGENASE"/>
    <property type="match status" value="1"/>
</dbReference>
<keyword evidence="23" id="KW-0472">Membrane</keyword>
<dbReference type="GO" id="GO:0005507">
    <property type="term" value="F:copper ion binding"/>
    <property type="evidence" value="ECO:0007669"/>
    <property type="project" value="InterPro"/>
</dbReference>
<evidence type="ECO:0000256" key="5">
    <source>
        <dbReference type="ARBA" id="ARBA00010676"/>
    </source>
</evidence>
<evidence type="ECO:0000256" key="7">
    <source>
        <dbReference type="ARBA" id="ARBA00022723"/>
    </source>
</evidence>
<keyword evidence="7 20" id="KW-0479">Metal-binding</keyword>
<dbReference type="EMBL" id="CAIIXF020000010">
    <property type="protein sequence ID" value="CAH1796518.1"/>
    <property type="molecule type" value="Genomic_DNA"/>
</dbReference>
<dbReference type="GO" id="GO:0004504">
    <property type="term" value="F:peptidylglycine monooxygenase activity"/>
    <property type="evidence" value="ECO:0007669"/>
    <property type="project" value="UniProtKB-EC"/>
</dbReference>
<evidence type="ECO:0000256" key="2">
    <source>
        <dbReference type="ARBA" id="ARBA00004613"/>
    </source>
</evidence>
<evidence type="ECO:0000256" key="1">
    <source>
        <dbReference type="ARBA" id="ARBA00000686"/>
    </source>
</evidence>
<keyword evidence="10 20" id="KW-0862">Zinc</keyword>
<accession>A0A8J1XU66</accession>
<dbReference type="FunFam" id="2.60.120.310:FF:000005">
    <property type="entry name" value="Peptidylglycine alpha-hydroxylating monooxygenase"/>
    <property type="match status" value="2"/>
</dbReference>
<dbReference type="SUPFAM" id="SSF101898">
    <property type="entry name" value="NHL repeat"/>
    <property type="match status" value="1"/>
</dbReference>
<evidence type="ECO:0000256" key="10">
    <source>
        <dbReference type="ARBA" id="ARBA00022833"/>
    </source>
</evidence>
<comment type="subcellular location">
    <subcellularLocation>
        <location evidence="2">Secreted</location>
    </subcellularLocation>
</comment>
<feature type="binding site" evidence="20">
    <location>
        <position position="738"/>
    </location>
    <ligand>
        <name>Ca(2+)</name>
        <dbReference type="ChEBI" id="CHEBI:29108"/>
        <note>structural</note>
    </ligand>
</feature>
<feature type="region of interest" description="Disordered" evidence="22">
    <location>
        <begin position="330"/>
        <end position="366"/>
    </location>
</feature>
<dbReference type="InterPro" id="IPR000323">
    <property type="entry name" value="Cu2_ascorb_mOase_N"/>
</dbReference>
<comment type="similarity">
    <text evidence="4">In the N-terminal section; belongs to the copper type II ascorbate-dependent monooxygenase family.</text>
</comment>
<dbReference type="InterPro" id="IPR014784">
    <property type="entry name" value="Cu2_ascorb_mOase-like_C"/>
</dbReference>
<evidence type="ECO:0000256" key="21">
    <source>
        <dbReference type="PIRSR" id="PIRSR600720-3"/>
    </source>
</evidence>
<dbReference type="InterPro" id="IPR020611">
    <property type="entry name" value="Cu2_ascorb_mOase_CS-1"/>
</dbReference>
<dbReference type="Gene3D" id="2.120.10.30">
    <property type="entry name" value="TolB, C-terminal domain"/>
    <property type="match status" value="1"/>
</dbReference>
<feature type="binding site" evidence="19">
    <location>
        <position position="751"/>
    </location>
    <ligand>
        <name>a protein</name>
        <dbReference type="ChEBI" id="CHEBI:16541"/>
    </ligand>
    <ligandPart>
        <name>C-terminal Xaa-(2S)-2-hydroxyglycine residue</name>
        <dbReference type="ChEBI" id="CHEBI:142768"/>
    </ligandPart>
</feature>
<protein>
    <submittedName>
        <fullName evidence="24">Uncharacterized protein</fullName>
    </submittedName>
</protein>
<organism evidence="24 25">
    <name type="scientific">Owenia fusiformis</name>
    <name type="common">Polychaete worm</name>
    <dbReference type="NCBI Taxonomy" id="6347"/>
    <lineage>
        <taxon>Eukaryota</taxon>
        <taxon>Metazoa</taxon>
        <taxon>Spiralia</taxon>
        <taxon>Lophotrochozoa</taxon>
        <taxon>Annelida</taxon>
        <taxon>Polychaeta</taxon>
        <taxon>Sedentaria</taxon>
        <taxon>Canalipalpata</taxon>
        <taxon>Sabellida</taxon>
        <taxon>Oweniida</taxon>
        <taxon>Oweniidae</taxon>
        <taxon>Owenia</taxon>
    </lineage>
</organism>
<feature type="region of interest" description="Disordered" evidence="22">
    <location>
        <begin position="667"/>
        <end position="702"/>
    </location>
</feature>
<evidence type="ECO:0000256" key="12">
    <source>
        <dbReference type="ARBA" id="ARBA00023008"/>
    </source>
</evidence>
<keyword evidence="20" id="KW-0106">Calcium</keyword>
<evidence type="ECO:0000256" key="4">
    <source>
        <dbReference type="ARBA" id="ARBA00010263"/>
    </source>
</evidence>
<comment type="similarity">
    <text evidence="3">In the C-terminal section; belongs to the peptidyl-alpha-hydroxyglycine alpha-amidating lyase family.</text>
</comment>
<keyword evidence="17" id="KW-0511">Multifunctional enzyme</keyword>
<feature type="binding site" evidence="20">
    <location>
        <position position="633"/>
    </location>
    <ligand>
        <name>Cu(2+)</name>
        <dbReference type="ChEBI" id="CHEBI:29036"/>
        <label>1</label>
        <note>catalytic</note>
    </ligand>
</feature>
<evidence type="ECO:0000256" key="19">
    <source>
        <dbReference type="PIRSR" id="PIRSR600720-1"/>
    </source>
</evidence>
<evidence type="ECO:0000313" key="25">
    <source>
        <dbReference type="Proteomes" id="UP000749559"/>
    </source>
</evidence>
<evidence type="ECO:0000256" key="14">
    <source>
        <dbReference type="ARBA" id="ARBA00023157"/>
    </source>
</evidence>
<keyword evidence="14 21" id="KW-1015">Disulfide bond</keyword>
<name>A0A8J1XU66_OWEFU</name>
<feature type="binding site" evidence="20">
    <location>
        <position position="418"/>
    </location>
    <ligand>
        <name>Cu(2+)</name>
        <dbReference type="ChEBI" id="CHEBI:29036"/>
        <label>1</label>
        <note>catalytic</note>
    </ligand>
</feature>
<keyword evidence="11" id="KW-0560">Oxidoreductase</keyword>
<evidence type="ECO:0000256" key="9">
    <source>
        <dbReference type="ARBA" id="ARBA00022737"/>
    </source>
</evidence>
<feature type="binding site" evidence="19">
    <location>
        <position position="930"/>
    </location>
    <ligand>
        <name>a protein</name>
        <dbReference type="ChEBI" id="CHEBI:16541"/>
    </ligand>
    <ligandPart>
        <name>C-terminal Xaa-(2S)-2-hydroxyglycine residue</name>
        <dbReference type="ChEBI" id="CHEBI:142768"/>
    </ligandPart>
</feature>
<feature type="binding site" evidence="20">
    <location>
        <position position="1012"/>
    </location>
    <ligand>
        <name>Ca(2+)</name>
        <dbReference type="ChEBI" id="CHEBI:29108"/>
        <note>structural</note>
    </ligand>
</feature>
<proteinExistence type="inferred from homology"/>
<dbReference type="CDD" id="cd14958">
    <property type="entry name" value="NHL_PAL_like"/>
    <property type="match status" value="1"/>
</dbReference>
<dbReference type="GO" id="GO:0005576">
    <property type="term" value="C:extracellular region"/>
    <property type="evidence" value="ECO:0007669"/>
    <property type="project" value="UniProtKB-SubCell"/>
</dbReference>
<dbReference type="Pfam" id="PF01082">
    <property type="entry name" value="Cu2_monooxygen"/>
    <property type="match status" value="2"/>
</dbReference>
<sequence>MMRVNYMEKGVVLWLYIVGAVSGMGLHGSKRETRSDDSMIVNKLEVKMPGIVPPSDDYYVCTSVPVPYTDEEYVVKFEAQATGDIAHHMLLFGCVDGPASDEEHWECGQTCKGGSNIMFAWAKNAEPKELPKDVGFKIGGPNGVKHLVLQVHYAAKFKDGQAGDHSGLTLSVTPQRQKYIAGIFVLWSGSFSVPGNTPVHHVDISCKFDGSQDIHPFAFRPHAHTLGQVITGYKVEPATGEWEMLGKGNPQWPQAFYPMDDVKTIHPGDEVVGRCTFNSTGRDRPTFVGATHNDEMCNFYMMYYTDAEKGSAFYSCGENNLPDLVKKIPDGNDTPLPPNPLLDEQATGHHHHGGMAGEKDNGVDATENDKNIKKLDILMPGIVPPMDDYYVCTSIPVPYTDEEYVVKFEAQATGDIAHHMLLFGCDAPASSQEHWECGNTCKGESKIMFAWARNAAPKELPKDVGFRIGGSSGVKHLVLQVHYASKFKGNKDSSAEGRAGDRSGFTLSVTPQRQKYLAGIYLLLAYMFSVPGNTPVYHVDMSCRFKGTQDIHPFAFRPHAHTLGRVISGYKIDPKTREWDMLGKGNPQWPQAFYPMDGVKTIHPGDDVVGRCTFNSTGRSRATNVGATHNDEMCNFYMMYYTDAEKGSAFFECFGNNLPDLVKQIPDGNDTPLPPNPLLDEQATGHHHHGGMAGEKDNEVDAIPKPTKTVTNLDIELVNEWPILTEQDNVFLGQVSAVATDSKSNVYVFHRGHHVWNPTAFDVENRYTRISEGPIKEAAILVFNPEGKLIKKWGEDTFYMPHGITIDKDDNVWVTDVAMHQVMKFDAGKTDIPSILLGEKFNPNSHNGLHFCKPTDVAVLSSGEFYVADGYCHHRVLKFAADGKVLKEWGEITPELIKNGFPPPYHFSIPHSLSVKENSDGTGELFVADRENGRIQVFDLNGNFTRQIHPDEFGGRVYALEYCPHNGGILFAVNGPNYFGTTNPQGLTIKPKDGSLINTWTPRDEGFHKPHDITISNAGDALYVAEIGPNKVWKFKVTTITKKVIEEPNVNVETNEEATSVKKGGVEHLMNPDNKGGEDNQKPNSGVLLNEISHISESVATEDDSSEPEGPPSFDASLIIGALLIVPILVIMVVVLIIRLKNSGKLSCLSGYTKNRREVFSFGGLIRSHKGFERLSAEDQELEHLSDSDIDEYSATIQKA</sequence>
<dbReference type="InterPro" id="IPR024548">
    <property type="entry name" value="Cu2_monoox_C"/>
</dbReference>
<evidence type="ECO:0000256" key="18">
    <source>
        <dbReference type="ARBA" id="ARBA00048431"/>
    </source>
</evidence>
<keyword evidence="12 20" id="KW-0186">Copper</keyword>
<dbReference type="Proteomes" id="UP000749559">
    <property type="component" value="Unassembled WGS sequence"/>
</dbReference>
<dbReference type="InterPro" id="IPR011042">
    <property type="entry name" value="6-blade_b-propeller_TolB-like"/>
</dbReference>
<evidence type="ECO:0000256" key="11">
    <source>
        <dbReference type="ARBA" id="ARBA00023002"/>
    </source>
</evidence>
<dbReference type="GO" id="GO:0016020">
    <property type="term" value="C:membrane"/>
    <property type="evidence" value="ECO:0007669"/>
    <property type="project" value="InterPro"/>
</dbReference>
<feature type="disulfide bond" evidence="21">
    <location>
        <begin position="612"/>
        <end position="634"/>
    </location>
</feature>
<evidence type="ECO:0000256" key="13">
    <source>
        <dbReference type="ARBA" id="ARBA00023033"/>
    </source>
</evidence>
<feature type="disulfide bond" evidence="21">
    <location>
        <begin position="392"/>
        <end position="437"/>
    </location>
</feature>